<name>A0A0F9PGA4_9ZZZZ</name>
<dbReference type="GO" id="GO:0052689">
    <property type="term" value="F:carboxylic ester hydrolase activity"/>
    <property type="evidence" value="ECO:0007669"/>
    <property type="project" value="TreeGrafter"/>
</dbReference>
<sequence length="510" mass="58523">MNVSDILRESYVVNTNCGKIRGYKTKNEVISFKGIPYAEPPIKDLRFSPPVPKKNWENILDAKEFGPIAPQPAVSFNPSVKLPEQSEADCLTLNVWTPALDDNKRTVMFWIHGGAFEMGSGRYAGETLAKRGDVVIVSVNYRLGALGFLYVPGKTANVGLLDQVLALKWVKNNINNFGGEEKNICVFGESAGGESISALLAMPLAKGLFKRAIIQSCVCDPYNLKPVKGELYSKKVFEIVDVNYDDLGSLREVPFEKLIRAYTKAQVGLSHLPMIIDYYPPYVDGETLPLNPFEAIKKGFAKDIDILAGTTENEHKLWNLWDPKADRITEEQVNQKFHDFLKYLKQDERKIKEFINVYKNNSNNEFSTKERDMMDEFFTDVMFRIPVMRYLEIQSKIQPNVYLYLFKWKSPWLKGKLGSYHGLDVAFVWGTLSETEEQYVTKRTEETSLISNQMMDYWIQFAKSGNPNHRGTLQWPRYNLKHRPTMIFDRITEVVNDPLSETRKLWDDVI</sequence>
<dbReference type="PROSITE" id="PS01173">
    <property type="entry name" value="LIPASE_GDXG_HIS"/>
    <property type="match status" value="1"/>
</dbReference>
<dbReference type="PANTHER" id="PTHR43918:SF4">
    <property type="entry name" value="CARBOXYLIC ESTER HYDROLASE"/>
    <property type="match status" value="1"/>
</dbReference>
<dbReference type="Gene3D" id="3.40.50.1820">
    <property type="entry name" value="alpha/beta hydrolase"/>
    <property type="match status" value="1"/>
</dbReference>
<evidence type="ECO:0000256" key="2">
    <source>
        <dbReference type="ARBA" id="ARBA00010515"/>
    </source>
</evidence>
<dbReference type="Pfam" id="PF00135">
    <property type="entry name" value="COesterase"/>
    <property type="match status" value="1"/>
</dbReference>
<dbReference type="ESTHER" id="9zzzz-a0a0f9pga4">
    <property type="family name" value="Carb_B_Bacteria"/>
</dbReference>
<dbReference type="InterPro" id="IPR029058">
    <property type="entry name" value="AB_hydrolase_fold"/>
</dbReference>
<reference evidence="5" key="1">
    <citation type="journal article" date="2015" name="Nature">
        <title>Complex archaea that bridge the gap between prokaryotes and eukaryotes.</title>
        <authorList>
            <person name="Spang A."/>
            <person name="Saw J.H."/>
            <person name="Jorgensen S.L."/>
            <person name="Zaremba-Niedzwiedzka K."/>
            <person name="Martijn J."/>
            <person name="Lind A.E."/>
            <person name="van Eijk R."/>
            <person name="Schleper C."/>
            <person name="Guy L."/>
            <person name="Ettema T.J."/>
        </authorList>
    </citation>
    <scope>NUCLEOTIDE SEQUENCE</scope>
</reference>
<dbReference type="InterPro" id="IPR002168">
    <property type="entry name" value="Lipase_GDXG_HIS_AS"/>
</dbReference>
<proteinExistence type="inferred from homology"/>
<evidence type="ECO:0000259" key="4">
    <source>
        <dbReference type="Pfam" id="PF00135"/>
    </source>
</evidence>
<organism evidence="5">
    <name type="scientific">marine sediment metagenome</name>
    <dbReference type="NCBI Taxonomy" id="412755"/>
    <lineage>
        <taxon>unclassified sequences</taxon>
        <taxon>metagenomes</taxon>
        <taxon>ecological metagenomes</taxon>
    </lineage>
</organism>
<dbReference type="AlphaFoldDB" id="A0A0F9PGA4"/>
<evidence type="ECO:0000313" key="5">
    <source>
        <dbReference type="EMBL" id="KKM92332.1"/>
    </source>
</evidence>
<gene>
    <name evidence="5" type="ORF">LCGC14_1219550</name>
</gene>
<dbReference type="InterPro" id="IPR002018">
    <property type="entry name" value="CarbesteraseB"/>
</dbReference>
<dbReference type="PROSITE" id="PS00122">
    <property type="entry name" value="CARBOXYLESTERASE_B_1"/>
    <property type="match status" value="1"/>
</dbReference>
<accession>A0A0F9PGA4</accession>
<dbReference type="InterPro" id="IPR019826">
    <property type="entry name" value="Carboxylesterase_B_AS"/>
</dbReference>
<protein>
    <recommendedName>
        <fullName evidence="4">Carboxylesterase type B domain-containing protein</fullName>
    </recommendedName>
</protein>
<keyword evidence="3" id="KW-0378">Hydrolase</keyword>
<dbReference type="InterPro" id="IPR050654">
    <property type="entry name" value="AChE-related_enzymes"/>
</dbReference>
<dbReference type="EMBL" id="LAZR01006407">
    <property type="protein sequence ID" value="KKM92332.1"/>
    <property type="molecule type" value="Genomic_DNA"/>
</dbReference>
<comment type="similarity">
    <text evidence="1">Belongs to the type-B carboxylesterase/lipase family.</text>
</comment>
<evidence type="ECO:0000256" key="3">
    <source>
        <dbReference type="ARBA" id="ARBA00022801"/>
    </source>
</evidence>
<dbReference type="SUPFAM" id="SSF53474">
    <property type="entry name" value="alpha/beta-Hydrolases"/>
    <property type="match status" value="1"/>
</dbReference>
<evidence type="ECO:0000256" key="1">
    <source>
        <dbReference type="ARBA" id="ARBA00005964"/>
    </source>
</evidence>
<comment type="caution">
    <text evidence="5">The sequence shown here is derived from an EMBL/GenBank/DDBJ whole genome shotgun (WGS) entry which is preliminary data.</text>
</comment>
<dbReference type="PANTHER" id="PTHR43918">
    <property type="entry name" value="ACETYLCHOLINESTERASE"/>
    <property type="match status" value="1"/>
</dbReference>
<comment type="similarity">
    <text evidence="2">Belongs to the 'GDXG' lipolytic enzyme family.</text>
</comment>
<feature type="domain" description="Carboxylesterase type B" evidence="4">
    <location>
        <begin position="11"/>
        <end position="493"/>
    </location>
</feature>